<dbReference type="InterPro" id="IPR018551">
    <property type="entry name" value="DUF2007"/>
</dbReference>
<dbReference type="Proteomes" id="UP000662373">
    <property type="component" value="Unassembled WGS sequence"/>
</dbReference>
<evidence type="ECO:0000313" key="3">
    <source>
        <dbReference type="Proteomes" id="UP000662373"/>
    </source>
</evidence>
<dbReference type="RefSeq" id="WP_199599951.1">
    <property type="nucleotide sequence ID" value="NZ_JAEHJZ010000029.1"/>
</dbReference>
<dbReference type="EMBL" id="JAEHJZ010000029">
    <property type="protein sequence ID" value="MBJ7881438.1"/>
    <property type="molecule type" value="Genomic_DNA"/>
</dbReference>
<reference evidence="2 3" key="1">
    <citation type="submission" date="2020-09" db="EMBL/GenBank/DDBJ databases">
        <title>Draft genome of Gelidibacter salicanalis PAMC21136.</title>
        <authorList>
            <person name="Park H."/>
        </authorList>
    </citation>
    <scope>NUCLEOTIDE SEQUENCE [LARGE SCALE GENOMIC DNA]</scope>
    <source>
        <strain evidence="2 3">PAMC21136</strain>
    </source>
</reference>
<evidence type="ECO:0000259" key="1">
    <source>
        <dbReference type="Pfam" id="PF09413"/>
    </source>
</evidence>
<accession>A0A934KW79</accession>
<gene>
    <name evidence="2" type="ORF">JEM65_12355</name>
</gene>
<proteinExistence type="predicted"/>
<organism evidence="2 3">
    <name type="scientific">Gelidibacter salicanalis</name>
    <dbReference type="NCBI Taxonomy" id="291193"/>
    <lineage>
        <taxon>Bacteria</taxon>
        <taxon>Pseudomonadati</taxon>
        <taxon>Bacteroidota</taxon>
        <taxon>Flavobacteriia</taxon>
        <taxon>Flavobacteriales</taxon>
        <taxon>Flavobacteriaceae</taxon>
        <taxon>Gelidibacter</taxon>
    </lineage>
</organism>
<name>A0A934KW79_9FLAO</name>
<dbReference type="AlphaFoldDB" id="A0A934KW79"/>
<protein>
    <submittedName>
        <fullName evidence="2">DUF2007 domain-containing protein</fullName>
    </submittedName>
</protein>
<comment type="caution">
    <text evidence="2">The sequence shown here is derived from an EMBL/GenBank/DDBJ whole genome shotgun (WGS) entry which is preliminary data.</text>
</comment>
<sequence length="83" mass="9225">MSDTNYIKVFSGTFIYAQMIVNRLETVGINAIVKDESESARLAGFGSPIQGFQDIYISEEELIKAAPIIERAKSELEAKKNPE</sequence>
<feature type="domain" description="DUF2007" evidence="1">
    <location>
        <begin position="12"/>
        <end position="73"/>
    </location>
</feature>
<dbReference type="Pfam" id="PF09413">
    <property type="entry name" value="DUF2007"/>
    <property type="match status" value="1"/>
</dbReference>
<evidence type="ECO:0000313" key="2">
    <source>
        <dbReference type="EMBL" id="MBJ7881438.1"/>
    </source>
</evidence>
<keyword evidence="3" id="KW-1185">Reference proteome</keyword>